<evidence type="ECO:0000313" key="7">
    <source>
        <dbReference type="Proteomes" id="UP000697330"/>
    </source>
</evidence>
<reference evidence="6" key="1">
    <citation type="journal article" date="2021" name="PeerJ">
        <title>Extensive microbial diversity within the chicken gut microbiome revealed by metagenomics and culture.</title>
        <authorList>
            <person name="Gilroy R."/>
            <person name="Ravi A."/>
            <person name="Getino M."/>
            <person name="Pursley I."/>
            <person name="Horton D.L."/>
            <person name="Alikhan N.F."/>
            <person name="Baker D."/>
            <person name="Gharbi K."/>
            <person name="Hall N."/>
            <person name="Watson M."/>
            <person name="Adriaenssens E.M."/>
            <person name="Foster-Nyarko E."/>
            <person name="Jarju S."/>
            <person name="Secka A."/>
            <person name="Antonio M."/>
            <person name="Oren A."/>
            <person name="Chaudhuri R.R."/>
            <person name="La Ragione R."/>
            <person name="Hildebrand F."/>
            <person name="Pallen M.J."/>
        </authorList>
    </citation>
    <scope>NUCLEOTIDE SEQUENCE</scope>
    <source>
        <strain evidence="6">CHK124-7917</strain>
    </source>
</reference>
<evidence type="ECO:0000256" key="2">
    <source>
        <dbReference type="ARBA" id="ARBA00022741"/>
    </source>
</evidence>
<dbReference type="AlphaFoldDB" id="A0A921GJI7"/>
<dbReference type="GO" id="GO:0046872">
    <property type="term" value="F:metal ion binding"/>
    <property type="evidence" value="ECO:0007669"/>
    <property type="project" value="InterPro"/>
</dbReference>
<dbReference type="Gene3D" id="3.30.470.20">
    <property type="entry name" value="ATP-grasp fold, B domain"/>
    <property type="match status" value="1"/>
</dbReference>
<evidence type="ECO:0000256" key="4">
    <source>
        <dbReference type="PROSITE-ProRule" id="PRU00409"/>
    </source>
</evidence>
<gene>
    <name evidence="6" type="ORF">K8U72_11090</name>
</gene>
<dbReference type="PROSITE" id="PS50975">
    <property type="entry name" value="ATP_GRASP"/>
    <property type="match status" value="1"/>
</dbReference>
<sequence length="408" mass="45509">MNFVFVSPQFPEVYWKFCAALRRNGARALGIGDTPYDALAPEVRASLDEYYWVSDLGNYDEVFRAVAFFSFKYGKVDWVESNNEHWLAQDARLREDFNVRTGPLPAQVATWQSKAAQKPLYAAAGVPTARQTRLTTFDETRWFIGEMGHFPVFAKPEVGVGSAGARLLASDGDLRDLIAEHGDVPYVVEQYVEGDICSYDALLNSRGEPLLENQEEFPPSMADVAQRQLDLSYRSLPSVDPALARAGRALARSFGLASRFVHMEFFRLSHDRPGLGGAGDYVGLEVNVRPPGGSTPEMICHAHGIDVYQVWADMVCHDEVRCEPSADPAVCVYAGRRDVHRYLRTHDEVMERWGGAIVSCGRVPAALSDDLGDQQYTARFGTSEEADEFVAYVQERRHFGHDGPKGER</sequence>
<accession>A0A921GJI7</accession>
<reference evidence="6" key="2">
    <citation type="submission" date="2021-09" db="EMBL/GenBank/DDBJ databases">
        <authorList>
            <person name="Gilroy R."/>
        </authorList>
    </citation>
    <scope>NUCLEOTIDE SEQUENCE</scope>
    <source>
        <strain evidence="6">CHK124-7917</strain>
    </source>
</reference>
<dbReference type="InterPro" id="IPR011761">
    <property type="entry name" value="ATP-grasp"/>
</dbReference>
<dbReference type="RefSeq" id="WP_274959804.1">
    <property type="nucleotide sequence ID" value="NZ_DYWQ01000167.1"/>
</dbReference>
<dbReference type="SUPFAM" id="SSF56059">
    <property type="entry name" value="Glutathione synthetase ATP-binding domain-like"/>
    <property type="match status" value="1"/>
</dbReference>
<dbReference type="Proteomes" id="UP000697330">
    <property type="component" value="Unassembled WGS sequence"/>
</dbReference>
<dbReference type="Gene3D" id="3.30.1490.20">
    <property type="entry name" value="ATP-grasp fold, A domain"/>
    <property type="match status" value="1"/>
</dbReference>
<evidence type="ECO:0000313" key="6">
    <source>
        <dbReference type="EMBL" id="HJF46303.1"/>
    </source>
</evidence>
<dbReference type="GO" id="GO:0005524">
    <property type="term" value="F:ATP binding"/>
    <property type="evidence" value="ECO:0007669"/>
    <property type="project" value="UniProtKB-UniRule"/>
</dbReference>
<dbReference type="InterPro" id="IPR013815">
    <property type="entry name" value="ATP_grasp_subdomain_1"/>
</dbReference>
<feature type="domain" description="ATP-grasp" evidence="5">
    <location>
        <begin position="118"/>
        <end position="316"/>
    </location>
</feature>
<evidence type="ECO:0000259" key="5">
    <source>
        <dbReference type="PROSITE" id="PS50975"/>
    </source>
</evidence>
<evidence type="ECO:0000256" key="3">
    <source>
        <dbReference type="ARBA" id="ARBA00022840"/>
    </source>
</evidence>
<keyword evidence="3 4" id="KW-0067">ATP-binding</keyword>
<dbReference type="PANTHER" id="PTHR43585">
    <property type="entry name" value="FUMIPYRROLE BIOSYNTHESIS PROTEIN C"/>
    <property type="match status" value="1"/>
</dbReference>
<dbReference type="PANTHER" id="PTHR43585:SF2">
    <property type="entry name" value="ATP-GRASP ENZYME FSQD"/>
    <property type="match status" value="1"/>
</dbReference>
<dbReference type="EMBL" id="DYWQ01000167">
    <property type="protein sequence ID" value="HJF46303.1"/>
    <property type="molecule type" value="Genomic_DNA"/>
</dbReference>
<keyword evidence="1" id="KW-0436">Ligase</keyword>
<organism evidence="6 7">
    <name type="scientific">Thermophilibacter provencensis</name>
    <dbReference type="NCBI Taxonomy" id="1852386"/>
    <lineage>
        <taxon>Bacteria</taxon>
        <taxon>Bacillati</taxon>
        <taxon>Actinomycetota</taxon>
        <taxon>Coriobacteriia</taxon>
        <taxon>Coriobacteriales</taxon>
        <taxon>Atopobiaceae</taxon>
        <taxon>Thermophilibacter</taxon>
    </lineage>
</organism>
<proteinExistence type="predicted"/>
<dbReference type="GO" id="GO:0016874">
    <property type="term" value="F:ligase activity"/>
    <property type="evidence" value="ECO:0007669"/>
    <property type="project" value="UniProtKB-KW"/>
</dbReference>
<name>A0A921GJI7_9ACTN</name>
<evidence type="ECO:0000256" key="1">
    <source>
        <dbReference type="ARBA" id="ARBA00022598"/>
    </source>
</evidence>
<protein>
    <recommendedName>
        <fullName evidence="5">ATP-grasp domain-containing protein</fullName>
    </recommendedName>
</protein>
<dbReference type="InterPro" id="IPR052032">
    <property type="entry name" value="ATP-dep_AA_Ligase"/>
</dbReference>
<keyword evidence="2 4" id="KW-0547">Nucleotide-binding</keyword>
<comment type="caution">
    <text evidence="6">The sequence shown here is derived from an EMBL/GenBank/DDBJ whole genome shotgun (WGS) entry which is preliminary data.</text>
</comment>